<dbReference type="GO" id="GO:0009507">
    <property type="term" value="C:chloroplast"/>
    <property type="evidence" value="ECO:0007669"/>
    <property type="project" value="TreeGrafter"/>
</dbReference>
<dbReference type="Pfam" id="PF00571">
    <property type="entry name" value="CBS"/>
    <property type="match status" value="2"/>
</dbReference>
<evidence type="ECO:0000256" key="1">
    <source>
        <dbReference type="PROSITE-ProRule" id="PRU00703"/>
    </source>
</evidence>
<dbReference type="EMBL" id="CAMGYJ010000009">
    <property type="protein sequence ID" value="CAI0540925.1"/>
    <property type="molecule type" value="Genomic_DNA"/>
</dbReference>
<proteinExistence type="predicted"/>
<evidence type="ECO:0000259" key="3">
    <source>
        <dbReference type="PROSITE" id="PS51371"/>
    </source>
</evidence>
<name>A0AAV0Q609_9ROSI</name>
<dbReference type="InterPro" id="IPR046342">
    <property type="entry name" value="CBS_dom_sf"/>
</dbReference>
<feature type="domain" description="CBS" evidence="3">
    <location>
        <begin position="114"/>
        <end position="171"/>
    </location>
</feature>
<dbReference type="GO" id="GO:0005794">
    <property type="term" value="C:Golgi apparatus"/>
    <property type="evidence" value="ECO:0007669"/>
    <property type="project" value="TreeGrafter"/>
</dbReference>
<dbReference type="InterPro" id="IPR050368">
    <property type="entry name" value="ClC-type_chloride_channel"/>
</dbReference>
<dbReference type="Proteomes" id="UP001154282">
    <property type="component" value="Unassembled WGS sequence"/>
</dbReference>
<sequence>MYVSVTFTKLSTKGGAQRRNCIVYRIILPLMGAVGLAIWVPSVANQPNEPELSDTRVSTRCYSTISNSDDNNEPLWRRNEGGDDLEFCIMQNSADHEAVLEDLLLEDLKVSRVMSKNYAKVSAALTLKEAIKQMDDNKQNCVFIVDDEDLLEGILTYGDIRRVSSKTSDPSVDPTLADVNNSVVSSVCTRGINYHGQLRGLLTCYPDTNLATARELMEAKGIRQLPVVKHGRGSSWKERRRRIVAILHYDAILNYIRDEVARRKLVYQHRKENELELIGNGH</sequence>
<organism evidence="4 5">
    <name type="scientific">Linum tenue</name>
    <dbReference type="NCBI Taxonomy" id="586396"/>
    <lineage>
        <taxon>Eukaryota</taxon>
        <taxon>Viridiplantae</taxon>
        <taxon>Streptophyta</taxon>
        <taxon>Embryophyta</taxon>
        <taxon>Tracheophyta</taxon>
        <taxon>Spermatophyta</taxon>
        <taxon>Magnoliopsida</taxon>
        <taxon>eudicotyledons</taxon>
        <taxon>Gunneridae</taxon>
        <taxon>Pentapetalae</taxon>
        <taxon>rosids</taxon>
        <taxon>fabids</taxon>
        <taxon>Malpighiales</taxon>
        <taxon>Linaceae</taxon>
        <taxon>Linum</taxon>
    </lineage>
</organism>
<evidence type="ECO:0000256" key="2">
    <source>
        <dbReference type="SAM" id="Phobius"/>
    </source>
</evidence>
<feature type="domain" description="CBS" evidence="3">
    <location>
        <begin position="197"/>
        <end position="262"/>
    </location>
</feature>
<dbReference type="CDD" id="cd04592">
    <property type="entry name" value="CBS_pair_voltage-gated_CLC_euk_bac"/>
    <property type="match status" value="1"/>
</dbReference>
<keyword evidence="2" id="KW-0472">Membrane</keyword>
<evidence type="ECO:0000313" key="4">
    <source>
        <dbReference type="EMBL" id="CAI0540925.1"/>
    </source>
</evidence>
<dbReference type="PANTHER" id="PTHR43427">
    <property type="entry name" value="CHLORIDE CHANNEL PROTEIN CLC-E"/>
    <property type="match status" value="1"/>
</dbReference>
<keyword evidence="5" id="KW-1185">Reference proteome</keyword>
<dbReference type="SMART" id="SM00116">
    <property type="entry name" value="CBS"/>
    <property type="match status" value="2"/>
</dbReference>
<keyword evidence="2" id="KW-0812">Transmembrane</keyword>
<dbReference type="AlphaFoldDB" id="A0AAV0Q609"/>
<feature type="transmembrane region" description="Helical" evidence="2">
    <location>
        <begin position="21"/>
        <end position="40"/>
    </location>
</feature>
<gene>
    <name evidence="4" type="ORF">LITE_LOCUS41890</name>
</gene>
<dbReference type="PROSITE" id="PS51371">
    <property type="entry name" value="CBS"/>
    <property type="match status" value="2"/>
</dbReference>
<comment type="caution">
    <text evidence="4">The sequence shown here is derived from an EMBL/GenBank/DDBJ whole genome shotgun (WGS) entry which is preliminary data.</text>
</comment>
<evidence type="ECO:0000313" key="5">
    <source>
        <dbReference type="Proteomes" id="UP001154282"/>
    </source>
</evidence>
<dbReference type="InterPro" id="IPR000644">
    <property type="entry name" value="CBS_dom"/>
</dbReference>
<protein>
    <recommendedName>
        <fullName evidence="3">CBS domain-containing protein</fullName>
    </recommendedName>
</protein>
<dbReference type="Gene3D" id="3.10.580.10">
    <property type="entry name" value="CBS-domain"/>
    <property type="match status" value="1"/>
</dbReference>
<dbReference type="PANTHER" id="PTHR43427:SF3">
    <property type="entry name" value="CHLORIDE CHANNEL PROTEIN CLC-F"/>
    <property type="match status" value="1"/>
</dbReference>
<keyword evidence="2" id="KW-1133">Transmembrane helix</keyword>
<reference evidence="4" key="1">
    <citation type="submission" date="2022-08" db="EMBL/GenBank/DDBJ databases">
        <authorList>
            <person name="Gutierrez-Valencia J."/>
        </authorList>
    </citation>
    <scope>NUCLEOTIDE SEQUENCE</scope>
</reference>
<accession>A0AAV0Q609</accession>
<dbReference type="SUPFAM" id="SSF54631">
    <property type="entry name" value="CBS-domain pair"/>
    <property type="match status" value="1"/>
</dbReference>
<keyword evidence="1" id="KW-0129">CBS domain</keyword>